<dbReference type="InterPro" id="IPR010264">
    <property type="entry name" value="Self-incomp_S1"/>
</dbReference>
<keyword evidence="3 6" id="KW-0713">Self-incompatibility</keyword>
<dbReference type="Pfam" id="PF05938">
    <property type="entry name" value="Self-incomp_S1"/>
    <property type="match status" value="1"/>
</dbReference>
<evidence type="ECO:0000256" key="2">
    <source>
        <dbReference type="ARBA" id="ARBA00005581"/>
    </source>
</evidence>
<evidence type="ECO:0000313" key="7">
    <source>
        <dbReference type="EMBL" id="CAH8302023.1"/>
    </source>
</evidence>
<comment type="caution">
    <text evidence="7">The sequence shown here is derived from an EMBL/GenBank/DDBJ whole genome shotgun (WGS) entry which is preliminary data.</text>
</comment>
<name>A0ABC8IUY9_ERUVS</name>
<evidence type="ECO:0000256" key="6">
    <source>
        <dbReference type="RuleBase" id="RU367044"/>
    </source>
</evidence>
<feature type="signal peptide" evidence="6">
    <location>
        <begin position="1"/>
        <end position="22"/>
    </location>
</feature>
<sequence>MKNLSTLLCVVVILCMISHVYCSFWIANELKLKKKLWISCFSKDDRMAPVIKNPGEVYQRNFRTNLWGTTRFMCTLRQGPNYRHTQNFTAFDQQSPSDMGALWDWRARENGIYLKVWGGPHRQGAVNMHKAFDWIY</sequence>
<dbReference type="EMBL" id="CAKOAT010056266">
    <property type="protein sequence ID" value="CAH8302023.1"/>
    <property type="molecule type" value="Genomic_DNA"/>
</dbReference>
<dbReference type="AlphaFoldDB" id="A0ABC8IUY9"/>
<dbReference type="PANTHER" id="PTHR31232:SF54">
    <property type="entry name" value="S-PROTEIN HOMOLOG-RELATED"/>
    <property type="match status" value="1"/>
</dbReference>
<organism evidence="7 8">
    <name type="scientific">Eruca vesicaria subsp. sativa</name>
    <name type="common">Garden rocket</name>
    <name type="synonym">Eruca sativa</name>
    <dbReference type="NCBI Taxonomy" id="29727"/>
    <lineage>
        <taxon>Eukaryota</taxon>
        <taxon>Viridiplantae</taxon>
        <taxon>Streptophyta</taxon>
        <taxon>Embryophyta</taxon>
        <taxon>Tracheophyta</taxon>
        <taxon>Spermatophyta</taxon>
        <taxon>Magnoliopsida</taxon>
        <taxon>eudicotyledons</taxon>
        <taxon>Gunneridae</taxon>
        <taxon>Pentapetalae</taxon>
        <taxon>rosids</taxon>
        <taxon>malvids</taxon>
        <taxon>Brassicales</taxon>
        <taxon>Brassicaceae</taxon>
        <taxon>Brassiceae</taxon>
        <taxon>Eruca</taxon>
    </lineage>
</organism>
<dbReference type="Proteomes" id="UP001642260">
    <property type="component" value="Unassembled WGS sequence"/>
</dbReference>
<dbReference type="GO" id="GO:0060320">
    <property type="term" value="P:rejection of self pollen"/>
    <property type="evidence" value="ECO:0007669"/>
    <property type="project" value="UniProtKB-KW"/>
</dbReference>
<reference evidence="7 8" key="1">
    <citation type="submission" date="2022-03" db="EMBL/GenBank/DDBJ databases">
        <authorList>
            <person name="Macdonald S."/>
            <person name="Ahmed S."/>
            <person name="Newling K."/>
        </authorList>
    </citation>
    <scope>NUCLEOTIDE SEQUENCE [LARGE SCALE GENOMIC DNA]</scope>
</reference>
<dbReference type="GO" id="GO:0005576">
    <property type="term" value="C:extracellular region"/>
    <property type="evidence" value="ECO:0007669"/>
    <property type="project" value="UniProtKB-SubCell"/>
</dbReference>
<keyword evidence="8" id="KW-1185">Reference proteome</keyword>
<dbReference type="PANTHER" id="PTHR31232">
    <property type="match status" value="1"/>
</dbReference>
<keyword evidence="5 6" id="KW-0732">Signal</keyword>
<comment type="subcellular location">
    <subcellularLocation>
        <location evidence="1 6">Secreted</location>
    </subcellularLocation>
</comment>
<protein>
    <recommendedName>
        <fullName evidence="6">S-protein homolog</fullName>
    </recommendedName>
</protein>
<evidence type="ECO:0000256" key="3">
    <source>
        <dbReference type="ARBA" id="ARBA00022471"/>
    </source>
</evidence>
<evidence type="ECO:0000256" key="1">
    <source>
        <dbReference type="ARBA" id="ARBA00004613"/>
    </source>
</evidence>
<evidence type="ECO:0000256" key="5">
    <source>
        <dbReference type="ARBA" id="ARBA00022729"/>
    </source>
</evidence>
<evidence type="ECO:0000256" key="4">
    <source>
        <dbReference type="ARBA" id="ARBA00022525"/>
    </source>
</evidence>
<gene>
    <name evidence="7" type="ORF">ERUC_LOCUS3102</name>
</gene>
<keyword evidence="4 6" id="KW-0964">Secreted</keyword>
<proteinExistence type="inferred from homology"/>
<comment type="similarity">
    <text evidence="2 6">Belongs to the plant self-incompatibility (S1) protein family.</text>
</comment>
<evidence type="ECO:0000313" key="8">
    <source>
        <dbReference type="Proteomes" id="UP001642260"/>
    </source>
</evidence>
<accession>A0ABC8IUY9</accession>
<feature type="chain" id="PRO_5044529437" description="S-protein homolog" evidence="6">
    <location>
        <begin position="23"/>
        <end position="136"/>
    </location>
</feature>